<dbReference type="GO" id="GO:0006396">
    <property type="term" value="P:RNA processing"/>
    <property type="evidence" value="ECO:0007669"/>
    <property type="project" value="InterPro"/>
</dbReference>
<dbReference type="PROSITE" id="PS50102">
    <property type="entry name" value="RRM"/>
    <property type="match status" value="1"/>
</dbReference>
<dbReference type="InterPro" id="IPR002344">
    <property type="entry name" value="Lupus_La"/>
</dbReference>
<evidence type="ECO:0000256" key="1">
    <source>
        <dbReference type="ARBA" id="ARBA00022884"/>
    </source>
</evidence>
<reference evidence="5" key="1">
    <citation type="submission" date="2015-11" db="EMBL/GenBank/DDBJ databases">
        <title>De novo transcriptome assembly of four potential Pierce s Disease insect vectors from Arizona vineyards.</title>
        <authorList>
            <person name="Tassone E.E."/>
        </authorList>
    </citation>
    <scope>NUCLEOTIDE SEQUENCE</scope>
</reference>
<dbReference type="GO" id="GO:1990904">
    <property type="term" value="C:ribonucleoprotein complex"/>
    <property type="evidence" value="ECO:0007669"/>
    <property type="project" value="InterPro"/>
</dbReference>
<keyword evidence="1 2" id="KW-0694">RNA-binding</keyword>
<dbReference type="InterPro" id="IPR000551">
    <property type="entry name" value="MerR-type_HTH_dom"/>
</dbReference>
<feature type="non-terminal residue" evidence="5">
    <location>
        <position position="170"/>
    </location>
</feature>
<dbReference type="GO" id="GO:0003723">
    <property type="term" value="F:RNA binding"/>
    <property type="evidence" value="ECO:0007669"/>
    <property type="project" value="UniProtKB-UniRule"/>
</dbReference>
<evidence type="ECO:0000313" key="5">
    <source>
        <dbReference type="EMBL" id="JAS70809.1"/>
    </source>
</evidence>
<dbReference type="PRINTS" id="PR00302">
    <property type="entry name" value="LUPUSLA"/>
</dbReference>
<dbReference type="GO" id="GO:0003677">
    <property type="term" value="F:DNA binding"/>
    <property type="evidence" value="ECO:0007669"/>
    <property type="project" value="InterPro"/>
</dbReference>
<dbReference type="SUPFAM" id="SSF54928">
    <property type="entry name" value="RNA-binding domain, RBD"/>
    <property type="match status" value="1"/>
</dbReference>
<evidence type="ECO:0008006" key="6">
    <source>
        <dbReference type="Google" id="ProtNLM"/>
    </source>
</evidence>
<sequence length="170" mass="19316">RMRRLGASVEDVKRALEKSEVVEIVGDALKKIETQEYLDYRSDKDIAKRVVHMEGFDTDASLDDLKDLLGKHCSPVKILMRRNKGKGFTGSCFVEFSTAKEAEDALSLRIEAARPRDGDEESAKRPRPAPEYVRIVPKLEYLASKPESKESANERFIKKVRADFIPKLFS</sequence>
<feature type="domain" description="HTH merR-type" evidence="4">
    <location>
        <begin position="1"/>
        <end position="18"/>
    </location>
</feature>
<evidence type="ECO:0000259" key="4">
    <source>
        <dbReference type="PROSITE" id="PS50937"/>
    </source>
</evidence>
<name>A0A1B6H812_9HEMI</name>
<evidence type="ECO:0000259" key="3">
    <source>
        <dbReference type="PROSITE" id="PS50102"/>
    </source>
</evidence>
<gene>
    <name evidence="5" type="ORF">g.58659</name>
</gene>
<dbReference type="GO" id="GO:0006355">
    <property type="term" value="P:regulation of DNA-templated transcription"/>
    <property type="evidence" value="ECO:0007669"/>
    <property type="project" value="InterPro"/>
</dbReference>
<dbReference type="PROSITE" id="PS50937">
    <property type="entry name" value="HTH_MERR_2"/>
    <property type="match status" value="1"/>
</dbReference>
<dbReference type="CDD" id="cd12291">
    <property type="entry name" value="RRM1_La"/>
    <property type="match status" value="1"/>
</dbReference>
<feature type="domain" description="RRM" evidence="3">
    <location>
        <begin position="49"/>
        <end position="115"/>
    </location>
</feature>
<dbReference type="InterPro" id="IPR012677">
    <property type="entry name" value="Nucleotide-bd_a/b_plait_sf"/>
</dbReference>
<organism evidence="5">
    <name type="scientific">Homalodisca liturata</name>
    <dbReference type="NCBI Taxonomy" id="320908"/>
    <lineage>
        <taxon>Eukaryota</taxon>
        <taxon>Metazoa</taxon>
        <taxon>Ecdysozoa</taxon>
        <taxon>Arthropoda</taxon>
        <taxon>Hexapoda</taxon>
        <taxon>Insecta</taxon>
        <taxon>Pterygota</taxon>
        <taxon>Neoptera</taxon>
        <taxon>Paraneoptera</taxon>
        <taxon>Hemiptera</taxon>
        <taxon>Auchenorrhyncha</taxon>
        <taxon>Membracoidea</taxon>
        <taxon>Cicadellidae</taxon>
        <taxon>Cicadellinae</taxon>
        <taxon>Proconiini</taxon>
        <taxon>Homalodisca</taxon>
    </lineage>
</organism>
<feature type="non-terminal residue" evidence="5">
    <location>
        <position position="1"/>
    </location>
</feature>
<dbReference type="InterPro" id="IPR000504">
    <property type="entry name" value="RRM_dom"/>
</dbReference>
<dbReference type="EMBL" id="GECU01036897">
    <property type="protein sequence ID" value="JAS70809.1"/>
    <property type="molecule type" value="Transcribed_RNA"/>
</dbReference>
<dbReference type="Gene3D" id="3.30.70.330">
    <property type="match status" value="1"/>
</dbReference>
<dbReference type="GO" id="GO:0005634">
    <property type="term" value="C:nucleus"/>
    <property type="evidence" value="ECO:0007669"/>
    <property type="project" value="InterPro"/>
</dbReference>
<evidence type="ECO:0000256" key="2">
    <source>
        <dbReference type="PROSITE-ProRule" id="PRU00176"/>
    </source>
</evidence>
<dbReference type="Pfam" id="PF00076">
    <property type="entry name" value="RRM_1"/>
    <property type="match status" value="1"/>
</dbReference>
<dbReference type="AlphaFoldDB" id="A0A1B6H812"/>
<accession>A0A1B6H812</accession>
<proteinExistence type="predicted"/>
<protein>
    <recommendedName>
        <fullName evidence="6">RRM domain-containing protein</fullName>
    </recommendedName>
</protein>
<dbReference type="InterPro" id="IPR035979">
    <property type="entry name" value="RBD_domain_sf"/>
</dbReference>